<accession>A0A0E9UPR8</accession>
<proteinExistence type="predicted"/>
<evidence type="ECO:0000313" key="2">
    <source>
        <dbReference type="EMBL" id="JAH67787.1"/>
    </source>
</evidence>
<evidence type="ECO:0000256" key="1">
    <source>
        <dbReference type="SAM" id="Phobius"/>
    </source>
</evidence>
<dbReference type="EMBL" id="GBXM01040790">
    <property type="protein sequence ID" value="JAH67787.1"/>
    <property type="molecule type" value="Transcribed_RNA"/>
</dbReference>
<protein>
    <submittedName>
        <fullName evidence="2">Uncharacterized protein</fullName>
    </submittedName>
</protein>
<keyword evidence="1" id="KW-1133">Transmembrane helix</keyword>
<sequence>MNTLQCKINARAPSDLSNALFIAILSNMTFFVFKVLLYKISF</sequence>
<keyword evidence="1" id="KW-0472">Membrane</keyword>
<dbReference type="AlphaFoldDB" id="A0A0E9UPR8"/>
<feature type="transmembrane region" description="Helical" evidence="1">
    <location>
        <begin position="19"/>
        <end position="37"/>
    </location>
</feature>
<reference evidence="2" key="1">
    <citation type="submission" date="2014-11" db="EMBL/GenBank/DDBJ databases">
        <authorList>
            <person name="Amaro Gonzalez C."/>
        </authorList>
    </citation>
    <scope>NUCLEOTIDE SEQUENCE</scope>
</reference>
<keyword evidence="1" id="KW-0812">Transmembrane</keyword>
<organism evidence="2">
    <name type="scientific">Anguilla anguilla</name>
    <name type="common">European freshwater eel</name>
    <name type="synonym">Muraena anguilla</name>
    <dbReference type="NCBI Taxonomy" id="7936"/>
    <lineage>
        <taxon>Eukaryota</taxon>
        <taxon>Metazoa</taxon>
        <taxon>Chordata</taxon>
        <taxon>Craniata</taxon>
        <taxon>Vertebrata</taxon>
        <taxon>Euteleostomi</taxon>
        <taxon>Actinopterygii</taxon>
        <taxon>Neopterygii</taxon>
        <taxon>Teleostei</taxon>
        <taxon>Anguilliformes</taxon>
        <taxon>Anguillidae</taxon>
        <taxon>Anguilla</taxon>
    </lineage>
</organism>
<name>A0A0E9UPR8_ANGAN</name>
<reference evidence="2" key="2">
    <citation type="journal article" date="2015" name="Fish Shellfish Immunol.">
        <title>Early steps in the European eel (Anguilla anguilla)-Vibrio vulnificus interaction in the gills: Role of the RtxA13 toxin.</title>
        <authorList>
            <person name="Callol A."/>
            <person name="Pajuelo D."/>
            <person name="Ebbesson L."/>
            <person name="Teles M."/>
            <person name="MacKenzie S."/>
            <person name="Amaro C."/>
        </authorList>
    </citation>
    <scope>NUCLEOTIDE SEQUENCE</scope>
</reference>